<dbReference type="GO" id="GO:0046373">
    <property type="term" value="P:L-arabinose metabolic process"/>
    <property type="evidence" value="ECO:0007669"/>
    <property type="project" value="InterPro"/>
</dbReference>
<dbReference type="InterPro" id="IPR036195">
    <property type="entry name" value="AbfB_ABD_sf"/>
</dbReference>
<dbReference type="Pfam" id="PF05270">
    <property type="entry name" value="AbfB"/>
    <property type="match status" value="1"/>
</dbReference>
<comment type="caution">
    <text evidence="12">The sequence shown here is derived from an EMBL/GenBank/DDBJ whole genome shotgun (WGS) entry which is preliminary data.</text>
</comment>
<protein>
    <recommendedName>
        <fullName evidence="3">non-reducing end alpha-L-arabinofuranosidase</fullName>
        <ecNumber evidence="3">3.2.1.55</ecNumber>
    </recommendedName>
</protein>
<comment type="catalytic activity">
    <reaction evidence="1">
        <text>Hydrolysis of terminal non-reducing alpha-L-arabinofuranoside residues in alpha-L-arabinosides.</text>
        <dbReference type="EC" id="3.2.1.55"/>
    </reaction>
</comment>
<dbReference type="InterPro" id="IPR006710">
    <property type="entry name" value="Glyco_hydro_43"/>
</dbReference>
<feature type="signal peptide" evidence="10">
    <location>
        <begin position="1"/>
        <end position="23"/>
    </location>
</feature>
<dbReference type="EMBL" id="MU855816">
    <property type="protein sequence ID" value="KAK3899226.1"/>
    <property type="molecule type" value="Genomic_DNA"/>
</dbReference>
<name>A0AAN6RR87_9PEZI</name>
<dbReference type="PANTHER" id="PTHR43817">
    <property type="entry name" value="GLYCOSYL HYDROLASE"/>
    <property type="match status" value="1"/>
</dbReference>
<feature type="active site" description="Proton donor" evidence="7">
    <location>
        <position position="215"/>
    </location>
</feature>
<evidence type="ECO:0000256" key="7">
    <source>
        <dbReference type="PIRSR" id="PIRSR606710-1"/>
    </source>
</evidence>
<dbReference type="PANTHER" id="PTHR43817:SF1">
    <property type="entry name" value="HYDROLASE, FAMILY 43, PUTATIVE (AFU_ORTHOLOGUE AFUA_3G01660)-RELATED"/>
    <property type="match status" value="1"/>
</dbReference>
<evidence type="ECO:0000256" key="5">
    <source>
        <dbReference type="ARBA" id="ARBA00022801"/>
    </source>
</evidence>
<gene>
    <name evidence="12" type="ORF">C8A05DRAFT_37177</name>
</gene>
<evidence type="ECO:0000256" key="10">
    <source>
        <dbReference type="SAM" id="SignalP"/>
    </source>
</evidence>
<evidence type="ECO:0000256" key="9">
    <source>
        <dbReference type="RuleBase" id="RU361187"/>
    </source>
</evidence>
<evidence type="ECO:0000256" key="6">
    <source>
        <dbReference type="ARBA" id="ARBA00023295"/>
    </source>
</evidence>
<dbReference type="InterPro" id="IPR007934">
    <property type="entry name" value="AbfB_ABD"/>
</dbReference>
<feature type="chain" id="PRO_5042900611" description="non-reducing end alpha-L-arabinofuranosidase" evidence="10">
    <location>
        <begin position="24"/>
        <end position="467"/>
    </location>
</feature>
<reference evidence="12" key="1">
    <citation type="journal article" date="2023" name="Mol. Phylogenet. Evol.">
        <title>Genome-scale phylogeny and comparative genomics of the fungal order Sordariales.</title>
        <authorList>
            <person name="Hensen N."/>
            <person name="Bonometti L."/>
            <person name="Westerberg I."/>
            <person name="Brannstrom I.O."/>
            <person name="Guillou S."/>
            <person name="Cros-Aarteil S."/>
            <person name="Calhoun S."/>
            <person name="Haridas S."/>
            <person name="Kuo A."/>
            <person name="Mondo S."/>
            <person name="Pangilinan J."/>
            <person name="Riley R."/>
            <person name="LaButti K."/>
            <person name="Andreopoulos B."/>
            <person name="Lipzen A."/>
            <person name="Chen C."/>
            <person name="Yan M."/>
            <person name="Daum C."/>
            <person name="Ng V."/>
            <person name="Clum A."/>
            <person name="Steindorff A."/>
            <person name="Ohm R.A."/>
            <person name="Martin F."/>
            <person name="Silar P."/>
            <person name="Natvig D.O."/>
            <person name="Lalanne C."/>
            <person name="Gautier V."/>
            <person name="Ament-Velasquez S.L."/>
            <person name="Kruys A."/>
            <person name="Hutchinson M.I."/>
            <person name="Powell A.J."/>
            <person name="Barry K."/>
            <person name="Miller A.N."/>
            <person name="Grigoriev I.V."/>
            <person name="Debuchy R."/>
            <person name="Gladieux P."/>
            <person name="Hiltunen Thoren M."/>
            <person name="Johannesson H."/>
        </authorList>
    </citation>
    <scope>NUCLEOTIDE SEQUENCE</scope>
    <source>
        <strain evidence="12">CBS 103.79</strain>
    </source>
</reference>
<dbReference type="CDD" id="cd18817">
    <property type="entry name" value="GH43f_LbAraf43-like"/>
    <property type="match status" value="1"/>
</dbReference>
<keyword evidence="6 9" id="KW-0326">Glycosidase</keyword>
<sequence>MQLPRRILAAAAAVLATVCLAAASPAVSYVNPLIPQRADPHISKQSDGYYYFTATVPEYDRIILRRAQTIQALASAPETTIWRRKASGVGSGQVWAPELHAIDGKWYIYVALGVSGQWKIRASVLEGTGTNPLTASWTEKGVIKTNWDTFSLDATTFVANGTRYLVWAQQEPSRSDENSSLLIAALQNPWTLRLPAVAISRPTLAWERVGYKVNEGPAVLQRNGALFLTYSASATDANYCMGLLTASLNSDLLNPASWTKSPTPILTSNAATSQFGPGHNSFVVAEDGQTDLLVYHDRGYRDIKGDPLNDPNRRTRVQKLYWGADGKPEFGVPVADGETPVRLRAAAGGFVRYDNGTGASGWLPETLFRVVKPGLAGGTTVSLEPGSNPGVFLSRGQGRAVQFVRNGTGGSAAAASFERRAGLGDAGGVSFEAVDVKGEYLRLEVGGKVAVAGVGKGEEGLATFFLE</sequence>
<dbReference type="GO" id="GO:0046556">
    <property type="term" value="F:alpha-L-arabinofuranosidase activity"/>
    <property type="evidence" value="ECO:0007669"/>
    <property type="project" value="UniProtKB-EC"/>
</dbReference>
<evidence type="ECO:0000256" key="8">
    <source>
        <dbReference type="PIRSR" id="PIRSR606710-2"/>
    </source>
</evidence>
<keyword evidence="4 10" id="KW-0732">Signal</keyword>
<dbReference type="Proteomes" id="UP001303889">
    <property type="component" value="Unassembled WGS sequence"/>
</dbReference>
<comment type="similarity">
    <text evidence="2 9">Belongs to the glycosyl hydrolase 43 family.</text>
</comment>
<feature type="active site" description="Proton acceptor" evidence="7">
    <location>
        <position position="39"/>
    </location>
</feature>
<evidence type="ECO:0000259" key="11">
    <source>
        <dbReference type="Pfam" id="PF05270"/>
    </source>
</evidence>
<evidence type="ECO:0000313" key="13">
    <source>
        <dbReference type="Proteomes" id="UP001303889"/>
    </source>
</evidence>
<reference evidence="12" key="2">
    <citation type="submission" date="2023-05" db="EMBL/GenBank/DDBJ databases">
        <authorList>
            <consortium name="Lawrence Berkeley National Laboratory"/>
            <person name="Steindorff A."/>
            <person name="Hensen N."/>
            <person name="Bonometti L."/>
            <person name="Westerberg I."/>
            <person name="Brannstrom I.O."/>
            <person name="Guillou S."/>
            <person name="Cros-Aarteil S."/>
            <person name="Calhoun S."/>
            <person name="Haridas S."/>
            <person name="Kuo A."/>
            <person name="Mondo S."/>
            <person name="Pangilinan J."/>
            <person name="Riley R."/>
            <person name="Labutti K."/>
            <person name="Andreopoulos B."/>
            <person name="Lipzen A."/>
            <person name="Chen C."/>
            <person name="Yanf M."/>
            <person name="Daum C."/>
            <person name="Ng V."/>
            <person name="Clum A."/>
            <person name="Ohm R."/>
            <person name="Martin F."/>
            <person name="Silar P."/>
            <person name="Natvig D."/>
            <person name="Lalanne C."/>
            <person name="Gautier V."/>
            <person name="Ament-Velasquez S.L."/>
            <person name="Kruys A."/>
            <person name="Hutchinson M.I."/>
            <person name="Powell A.J."/>
            <person name="Barry K."/>
            <person name="Miller A.N."/>
            <person name="Grigoriev I.V."/>
            <person name="Debuchy R."/>
            <person name="Gladieux P."/>
            <person name="Thoren M.H."/>
            <person name="Johannesson H."/>
        </authorList>
    </citation>
    <scope>NUCLEOTIDE SEQUENCE</scope>
    <source>
        <strain evidence="12">CBS 103.79</strain>
    </source>
</reference>
<accession>A0AAN6RR87</accession>
<organism evidence="12 13">
    <name type="scientific">Staphylotrichum tortipilum</name>
    <dbReference type="NCBI Taxonomy" id="2831512"/>
    <lineage>
        <taxon>Eukaryota</taxon>
        <taxon>Fungi</taxon>
        <taxon>Dikarya</taxon>
        <taxon>Ascomycota</taxon>
        <taxon>Pezizomycotina</taxon>
        <taxon>Sordariomycetes</taxon>
        <taxon>Sordariomycetidae</taxon>
        <taxon>Sordariales</taxon>
        <taxon>Chaetomiaceae</taxon>
        <taxon>Staphylotrichum</taxon>
    </lineage>
</organism>
<feature type="site" description="Important for catalytic activity, responsible for pKa modulation of the active site Glu and correct orientation of both the proton donor and substrate" evidence="8">
    <location>
        <position position="153"/>
    </location>
</feature>
<proteinExistence type="inferred from homology"/>
<dbReference type="EC" id="3.2.1.55" evidence="3"/>
<dbReference type="InterPro" id="IPR023296">
    <property type="entry name" value="Glyco_hydro_beta-prop_sf"/>
</dbReference>
<evidence type="ECO:0000256" key="4">
    <source>
        <dbReference type="ARBA" id="ARBA00022729"/>
    </source>
</evidence>
<dbReference type="Pfam" id="PF04616">
    <property type="entry name" value="Glyco_hydro_43"/>
    <property type="match status" value="1"/>
</dbReference>
<dbReference type="Gene3D" id="2.115.10.20">
    <property type="entry name" value="Glycosyl hydrolase domain, family 43"/>
    <property type="match status" value="1"/>
</dbReference>
<feature type="domain" description="Alpha-L-arabinofuranosidase B arabinose-binding" evidence="11">
    <location>
        <begin position="371"/>
        <end position="444"/>
    </location>
</feature>
<evidence type="ECO:0000256" key="1">
    <source>
        <dbReference type="ARBA" id="ARBA00001462"/>
    </source>
</evidence>
<dbReference type="SUPFAM" id="SSF75005">
    <property type="entry name" value="Arabinanase/levansucrase/invertase"/>
    <property type="match status" value="1"/>
</dbReference>
<dbReference type="SUPFAM" id="SSF110221">
    <property type="entry name" value="AbfB domain"/>
    <property type="match status" value="1"/>
</dbReference>
<dbReference type="Gene3D" id="2.80.10.50">
    <property type="match status" value="1"/>
</dbReference>
<evidence type="ECO:0000313" key="12">
    <source>
        <dbReference type="EMBL" id="KAK3899226.1"/>
    </source>
</evidence>
<keyword evidence="13" id="KW-1185">Reference proteome</keyword>
<evidence type="ECO:0000256" key="2">
    <source>
        <dbReference type="ARBA" id="ARBA00009865"/>
    </source>
</evidence>
<keyword evidence="5 9" id="KW-0378">Hydrolase</keyword>
<evidence type="ECO:0000256" key="3">
    <source>
        <dbReference type="ARBA" id="ARBA00012670"/>
    </source>
</evidence>
<dbReference type="AlphaFoldDB" id="A0AAN6RR87"/>